<feature type="domain" description="Heterokaryon incompatibility" evidence="1">
    <location>
        <begin position="21"/>
        <end position="148"/>
    </location>
</feature>
<dbReference type="AlphaFoldDB" id="A0A8H4UTK9"/>
<reference evidence="3" key="1">
    <citation type="journal article" date="2020" name="BMC Genomics">
        <title>Correction to: Identification and distribution of gene clusters required for synthesis of sphingolipid metabolism inhibitors in diverse species of the filamentous fungus Fusarium.</title>
        <authorList>
            <person name="Kim H.S."/>
            <person name="Lohmar J.M."/>
            <person name="Busman M."/>
            <person name="Brown D.W."/>
            <person name="Naumann T.A."/>
            <person name="Divon H.H."/>
            <person name="Lysoe E."/>
            <person name="Uhlig S."/>
            <person name="Proctor R.H."/>
        </authorList>
    </citation>
    <scope>NUCLEOTIDE SEQUENCE</scope>
    <source>
        <strain evidence="3">NRRL 22465</strain>
    </source>
</reference>
<evidence type="ECO:0000313" key="3">
    <source>
        <dbReference type="EMBL" id="KAF4983161.1"/>
    </source>
</evidence>
<evidence type="ECO:0000259" key="1">
    <source>
        <dbReference type="Pfam" id="PF06985"/>
    </source>
</evidence>
<sequence length="648" mass="73681">MRLINTKTLQLDEFLGKVPAYAILSHTWGKNETTLQEYQGRRGRHDSSGFRKIVAACRHARSQGLDWAWVDTCCIDKTSSSELGEAINSMYKWYQDAAVCYAFLEDVSANHHNSSEQSASSKTMPLATTTGVGLTNSRWFTRGWTLQELIAPRHVEFYDTEWNFIGEKQNMVPELRTITGIDTLVIQGGPLEQVSIAKRMSWASHRETRRPEDTAYSLLGIFGVNMPLLYGEGTKAFMRLQEQILRQSDDHTLFAWRATPVEGHKRQQVRGLFASEPSEFRNFFDGVKQRDSKHKEPHRPKDHLVRLWDSELPRDPMTLKNRGIRIRGQIQDLRPNFEQHDTVILLLNCCFGGNPGRTAGIYLRRQDENRYARIRPDELASVEPLGGHISQLTLYGLRHTDQVRGHHYDQPWTSSYKIRRELGDLDHSKFEDVEATKSRYENAFYIRADDLKPWTVFGRYKLHGVLMADSRGMLRFFRFHPETSYLDMVLKTYPGFHVVLLYKARSSSDLILVVLGRGASDHQNWVTATYLAGNQLGENSSKLLDTVGALTETTAASKEVSCRVVDDELRLWLSLTPGMVEGISMSELQIAGPWPADIPRSIVRLIKPGLTKGIAWIVITGLLVLAGIQSFDPNAIPELWFSEVATGK</sequence>
<evidence type="ECO:0000313" key="4">
    <source>
        <dbReference type="Proteomes" id="UP000635477"/>
    </source>
</evidence>
<evidence type="ECO:0000259" key="2">
    <source>
        <dbReference type="Pfam" id="PF26640"/>
    </source>
</evidence>
<keyword evidence="4" id="KW-1185">Reference proteome</keyword>
<reference evidence="3" key="2">
    <citation type="submission" date="2020-05" db="EMBL/GenBank/DDBJ databases">
        <authorList>
            <person name="Kim H.-S."/>
            <person name="Proctor R.H."/>
            <person name="Brown D.W."/>
        </authorList>
    </citation>
    <scope>NUCLEOTIDE SEQUENCE</scope>
    <source>
        <strain evidence="3">NRRL 22465</strain>
    </source>
</reference>
<dbReference type="Proteomes" id="UP000635477">
    <property type="component" value="Unassembled WGS sequence"/>
</dbReference>
<proteinExistence type="predicted"/>
<dbReference type="InterPro" id="IPR010730">
    <property type="entry name" value="HET"/>
</dbReference>
<organism evidence="3 4">
    <name type="scientific">Fusarium zealandicum</name>
    <dbReference type="NCBI Taxonomy" id="1053134"/>
    <lineage>
        <taxon>Eukaryota</taxon>
        <taxon>Fungi</taxon>
        <taxon>Dikarya</taxon>
        <taxon>Ascomycota</taxon>
        <taxon>Pezizomycotina</taxon>
        <taxon>Sordariomycetes</taxon>
        <taxon>Hypocreomycetidae</taxon>
        <taxon>Hypocreales</taxon>
        <taxon>Nectriaceae</taxon>
        <taxon>Fusarium</taxon>
        <taxon>Fusarium staphyleae species complex</taxon>
    </lineage>
</organism>
<evidence type="ECO:0008006" key="5">
    <source>
        <dbReference type="Google" id="ProtNLM"/>
    </source>
</evidence>
<dbReference type="EMBL" id="JABEYC010000078">
    <property type="protein sequence ID" value="KAF4983161.1"/>
    <property type="molecule type" value="Genomic_DNA"/>
</dbReference>
<dbReference type="InterPro" id="IPR058525">
    <property type="entry name" value="DUF8212"/>
</dbReference>
<accession>A0A8H4UTK9</accession>
<dbReference type="PANTHER" id="PTHR10622:SF12">
    <property type="entry name" value="HET DOMAIN-CONTAINING PROTEIN"/>
    <property type="match status" value="1"/>
</dbReference>
<dbReference type="Pfam" id="PF26640">
    <property type="entry name" value="DUF8212"/>
    <property type="match status" value="1"/>
</dbReference>
<protein>
    <recommendedName>
        <fullName evidence="5">Heterokaryon incompatibility domain-containing protein</fullName>
    </recommendedName>
</protein>
<dbReference type="Pfam" id="PF06985">
    <property type="entry name" value="HET"/>
    <property type="match status" value="1"/>
</dbReference>
<name>A0A8H4UTK9_9HYPO</name>
<gene>
    <name evidence="3" type="ORF">FZEAL_1384</name>
</gene>
<dbReference type="PANTHER" id="PTHR10622">
    <property type="entry name" value="HET DOMAIN-CONTAINING PROTEIN"/>
    <property type="match status" value="1"/>
</dbReference>
<feature type="domain" description="DUF8212" evidence="2">
    <location>
        <begin position="235"/>
        <end position="269"/>
    </location>
</feature>
<comment type="caution">
    <text evidence="3">The sequence shown here is derived from an EMBL/GenBank/DDBJ whole genome shotgun (WGS) entry which is preliminary data.</text>
</comment>
<dbReference type="OrthoDB" id="674604at2759"/>